<dbReference type="HAMAP" id="MF_01804">
    <property type="entry name" value="ScpB"/>
    <property type="match status" value="1"/>
</dbReference>
<gene>
    <name evidence="5" type="primary">scpB</name>
    <name evidence="6" type="ORF">EI74_0409</name>
</gene>
<dbReference type="NCBIfam" id="TIGR00281">
    <property type="entry name" value="SMC-Scp complex subunit ScpB"/>
    <property type="match status" value="1"/>
</dbReference>
<comment type="similarity">
    <text evidence="5">Belongs to the ScpB family.</text>
</comment>
<dbReference type="RefSeq" id="WP_094254576.1">
    <property type="nucleotide sequence ID" value="NZ_NNCE01000003.1"/>
</dbReference>
<dbReference type="PANTHER" id="PTHR34298:SF2">
    <property type="entry name" value="SEGREGATION AND CONDENSATION PROTEIN B"/>
    <property type="match status" value="1"/>
</dbReference>
<dbReference type="OrthoDB" id="9806226at2"/>
<protein>
    <recommendedName>
        <fullName evidence="5">Segregation and condensation protein B</fullName>
    </recommendedName>
</protein>
<dbReference type="PIRSF" id="PIRSF019345">
    <property type="entry name" value="ScpB"/>
    <property type="match status" value="1"/>
</dbReference>
<organism evidence="6 7">
    <name type="scientific">Mycoplasma testudineum</name>
    <dbReference type="NCBI Taxonomy" id="244584"/>
    <lineage>
        <taxon>Bacteria</taxon>
        <taxon>Bacillati</taxon>
        <taxon>Mycoplasmatota</taxon>
        <taxon>Mollicutes</taxon>
        <taxon>Mycoplasmataceae</taxon>
        <taxon>Mycoplasma</taxon>
    </lineage>
</organism>
<comment type="subcellular location">
    <subcellularLocation>
        <location evidence="5">Cytoplasm</location>
    </subcellularLocation>
    <text evidence="5">Associated with two foci at the outer edges of the nucleoid region in young cells, and at four foci within both cell halves in older cells.</text>
</comment>
<dbReference type="Pfam" id="PF04079">
    <property type="entry name" value="SMC_ScpB"/>
    <property type="match status" value="1"/>
</dbReference>
<dbReference type="GO" id="GO:0006260">
    <property type="term" value="P:DNA replication"/>
    <property type="evidence" value="ECO:0007669"/>
    <property type="project" value="UniProtKB-UniRule"/>
</dbReference>
<keyword evidence="2 5" id="KW-0132">Cell division</keyword>
<keyword evidence="7" id="KW-1185">Reference proteome</keyword>
<dbReference type="EMBL" id="SNWN01000011">
    <property type="protein sequence ID" value="TDO20333.1"/>
    <property type="molecule type" value="Genomic_DNA"/>
</dbReference>
<dbReference type="GO" id="GO:0005737">
    <property type="term" value="C:cytoplasm"/>
    <property type="evidence" value="ECO:0007669"/>
    <property type="project" value="UniProtKB-SubCell"/>
</dbReference>
<evidence type="ECO:0000256" key="4">
    <source>
        <dbReference type="ARBA" id="ARBA00023306"/>
    </source>
</evidence>
<dbReference type="InterPro" id="IPR005234">
    <property type="entry name" value="ScpB_csome_segregation"/>
</dbReference>
<accession>A0A4R6IDJ0</accession>
<sequence length="200" mass="23033">MSPNSRILEALAFIQGEEGITIDHVQKVFNFDPEEDKKMNQNEALKLLNDFKKEYNELGLGTKVFEFNKVFKIATSENVKEYVEKLVSFKKNQKLSKASLETIGIIAYKQPVTRSMVNEIRGVSSDAVFQGLLLKGLIEEVGVAQTPGNPILYGVTNKFYDYFKIRSLHDLPRLQEFEFTDVEFDDDEQTFNLFQSQREE</sequence>
<comment type="caution">
    <text evidence="6">The sequence shown here is derived from an EMBL/GenBank/DDBJ whole genome shotgun (WGS) entry which is preliminary data.</text>
</comment>
<name>A0A4R6IDJ0_9MOLU</name>
<dbReference type="GO" id="GO:0051304">
    <property type="term" value="P:chromosome separation"/>
    <property type="evidence" value="ECO:0007669"/>
    <property type="project" value="InterPro"/>
</dbReference>
<dbReference type="PANTHER" id="PTHR34298">
    <property type="entry name" value="SEGREGATION AND CONDENSATION PROTEIN B"/>
    <property type="match status" value="1"/>
</dbReference>
<evidence type="ECO:0000313" key="6">
    <source>
        <dbReference type="EMBL" id="TDO20333.1"/>
    </source>
</evidence>
<keyword evidence="3 5" id="KW-0159">Chromosome partition</keyword>
<keyword evidence="4 5" id="KW-0131">Cell cycle</keyword>
<dbReference type="SUPFAM" id="SSF46785">
    <property type="entry name" value="Winged helix' DNA-binding domain"/>
    <property type="match status" value="1"/>
</dbReference>
<dbReference type="AlphaFoldDB" id="A0A4R6IDJ0"/>
<comment type="function">
    <text evidence="5">Participates in chromosomal partition during cell division. May act via the formation of a condensin-like complex containing Smc and ScpA that pull DNA away from mid-cell into both cell halves.</text>
</comment>
<proteinExistence type="inferred from homology"/>
<dbReference type="Proteomes" id="UP000295518">
    <property type="component" value="Unassembled WGS sequence"/>
</dbReference>
<comment type="subunit">
    <text evidence="5">Homodimer. Homodimerization may be required to stabilize the binding of ScpA to the Smc head domains. Component of a cohesin-like complex composed of ScpA, ScpB and the Smc homodimer, in which ScpA and ScpB bind to the head domain of Smc. The presence of the three proteins is required for the association of the complex with DNA.</text>
</comment>
<evidence type="ECO:0000313" key="7">
    <source>
        <dbReference type="Proteomes" id="UP000295518"/>
    </source>
</evidence>
<dbReference type="GO" id="GO:0051301">
    <property type="term" value="P:cell division"/>
    <property type="evidence" value="ECO:0007669"/>
    <property type="project" value="UniProtKB-KW"/>
</dbReference>
<evidence type="ECO:0000256" key="5">
    <source>
        <dbReference type="HAMAP-Rule" id="MF_01804"/>
    </source>
</evidence>
<keyword evidence="1 5" id="KW-0963">Cytoplasm</keyword>
<dbReference type="InterPro" id="IPR036390">
    <property type="entry name" value="WH_DNA-bd_sf"/>
</dbReference>
<dbReference type="InterPro" id="IPR036388">
    <property type="entry name" value="WH-like_DNA-bd_sf"/>
</dbReference>
<evidence type="ECO:0000256" key="3">
    <source>
        <dbReference type="ARBA" id="ARBA00022829"/>
    </source>
</evidence>
<dbReference type="Gene3D" id="1.10.10.10">
    <property type="entry name" value="Winged helix-like DNA-binding domain superfamily/Winged helix DNA-binding domain"/>
    <property type="match status" value="2"/>
</dbReference>
<evidence type="ECO:0000256" key="2">
    <source>
        <dbReference type="ARBA" id="ARBA00022618"/>
    </source>
</evidence>
<reference evidence="6 7" key="1">
    <citation type="submission" date="2019-03" db="EMBL/GenBank/DDBJ databases">
        <title>Genomic Encyclopedia of Archaeal and Bacterial Type Strains, Phase II (KMG-II): from individual species to whole genera.</title>
        <authorList>
            <person name="Goeker M."/>
        </authorList>
    </citation>
    <scope>NUCLEOTIDE SEQUENCE [LARGE SCALE GENOMIC DNA]</scope>
    <source>
        <strain evidence="6 7">ATCC 700618</strain>
    </source>
</reference>
<evidence type="ECO:0000256" key="1">
    <source>
        <dbReference type="ARBA" id="ARBA00022490"/>
    </source>
</evidence>